<comment type="caution">
    <text evidence="6">The sequence shown here is derived from an EMBL/GenBank/DDBJ whole genome shotgun (WGS) entry which is preliminary data.</text>
</comment>
<keyword evidence="3 5" id="KW-0560">Oxidoreductase</keyword>
<keyword evidence="7" id="KW-1185">Reference proteome</keyword>
<proteinExistence type="inferred from homology"/>
<dbReference type="InterPro" id="IPR036249">
    <property type="entry name" value="Thioredoxin-like_sf"/>
</dbReference>
<dbReference type="Pfam" id="PF00255">
    <property type="entry name" value="GSHPx"/>
    <property type="match status" value="1"/>
</dbReference>
<dbReference type="EMBL" id="WVHS01000002">
    <property type="protein sequence ID" value="MXV15830.1"/>
    <property type="molecule type" value="Genomic_DNA"/>
</dbReference>
<dbReference type="AlphaFoldDB" id="A0A7K1XXW1"/>
<evidence type="ECO:0000313" key="6">
    <source>
        <dbReference type="EMBL" id="MXV15830.1"/>
    </source>
</evidence>
<evidence type="ECO:0000256" key="4">
    <source>
        <dbReference type="PIRSR" id="PIRSR000303-1"/>
    </source>
</evidence>
<dbReference type="CDD" id="cd00340">
    <property type="entry name" value="GSH_Peroxidase"/>
    <property type="match status" value="1"/>
</dbReference>
<keyword evidence="2 5" id="KW-0575">Peroxidase</keyword>
<sequence>MSDKSIYQFEVQRLNGETISLSEYRNKVLLIVNTASECGFTPQLENLEHLRQLVGSEDFEILAFPSNDFGGQEPLEGSAIGKFCKMNFHTKYPVFDKIHVRGAKAHPLYKFLAARRQNGRNSASPRWNFHKYLINREGEVEDYYYPFTKPDSGRIVKRIQRLLDLMPVLQ</sequence>
<dbReference type="Gene3D" id="3.40.30.10">
    <property type="entry name" value="Glutaredoxin"/>
    <property type="match status" value="1"/>
</dbReference>
<dbReference type="PIRSF" id="PIRSF000303">
    <property type="entry name" value="Glutathion_perox"/>
    <property type="match status" value="1"/>
</dbReference>
<accession>A0A7K1XXW1</accession>
<dbReference type="PROSITE" id="PS51355">
    <property type="entry name" value="GLUTATHIONE_PEROXID_3"/>
    <property type="match status" value="1"/>
</dbReference>
<dbReference type="PANTHER" id="PTHR11592:SF78">
    <property type="entry name" value="GLUTATHIONE PEROXIDASE"/>
    <property type="match status" value="1"/>
</dbReference>
<dbReference type="RefSeq" id="WP_160906800.1">
    <property type="nucleotide sequence ID" value="NZ_WVHS01000002.1"/>
</dbReference>
<evidence type="ECO:0000313" key="7">
    <source>
        <dbReference type="Proteomes" id="UP000451233"/>
    </source>
</evidence>
<dbReference type="InterPro" id="IPR029759">
    <property type="entry name" value="GPX_AS"/>
</dbReference>
<dbReference type="SUPFAM" id="SSF52833">
    <property type="entry name" value="Thioredoxin-like"/>
    <property type="match status" value="1"/>
</dbReference>
<feature type="active site" evidence="4">
    <location>
        <position position="38"/>
    </location>
</feature>
<evidence type="ECO:0000256" key="5">
    <source>
        <dbReference type="RuleBase" id="RU000499"/>
    </source>
</evidence>
<name>A0A7K1XXW1_9SPHI</name>
<dbReference type="Proteomes" id="UP000451233">
    <property type="component" value="Unassembled WGS sequence"/>
</dbReference>
<comment type="similarity">
    <text evidence="1 5">Belongs to the glutathione peroxidase family.</text>
</comment>
<dbReference type="InterPro" id="IPR000889">
    <property type="entry name" value="Glutathione_peroxidase"/>
</dbReference>
<dbReference type="GO" id="GO:0004601">
    <property type="term" value="F:peroxidase activity"/>
    <property type="evidence" value="ECO:0007669"/>
    <property type="project" value="UniProtKB-KW"/>
</dbReference>
<protein>
    <recommendedName>
        <fullName evidence="5">Glutathione peroxidase</fullName>
    </recommendedName>
</protein>
<evidence type="ECO:0000256" key="1">
    <source>
        <dbReference type="ARBA" id="ARBA00006926"/>
    </source>
</evidence>
<evidence type="ECO:0000256" key="3">
    <source>
        <dbReference type="ARBA" id="ARBA00023002"/>
    </source>
</evidence>
<dbReference type="GO" id="GO:0034599">
    <property type="term" value="P:cellular response to oxidative stress"/>
    <property type="evidence" value="ECO:0007669"/>
    <property type="project" value="TreeGrafter"/>
</dbReference>
<evidence type="ECO:0000256" key="2">
    <source>
        <dbReference type="ARBA" id="ARBA00022559"/>
    </source>
</evidence>
<dbReference type="PANTHER" id="PTHR11592">
    <property type="entry name" value="GLUTATHIONE PEROXIDASE"/>
    <property type="match status" value="1"/>
</dbReference>
<dbReference type="PRINTS" id="PR01011">
    <property type="entry name" value="GLUTPROXDASE"/>
</dbReference>
<organism evidence="6 7">
    <name type="scientific">Hufsiella ginkgonis</name>
    <dbReference type="NCBI Taxonomy" id="2695274"/>
    <lineage>
        <taxon>Bacteria</taxon>
        <taxon>Pseudomonadati</taxon>
        <taxon>Bacteroidota</taxon>
        <taxon>Sphingobacteriia</taxon>
        <taxon>Sphingobacteriales</taxon>
        <taxon>Sphingobacteriaceae</taxon>
        <taxon>Hufsiella</taxon>
    </lineage>
</organism>
<reference evidence="6 7" key="1">
    <citation type="submission" date="2019-11" db="EMBL/GenBank/DDBJ databases">
        <title>Pedobacter sp. HMF7056 Genome sequencing and assembly.</title>
        <authorList>
            <person name="Kang H."/>
            <person name="Kim H."/>
            <person name="Joh K."/>
        </authorList>
    </citation>
    <scope>NUCLEOTIDE SEQUENCE [LARGE SCALE GENOMIC DNA]</scope>
    <source>
        <strain evidence="6 7">HMF7056</strain>
    </source>
</reference>
<dbReference type="PROSITE" id="PS00460">
    <property type="entry name" value="GLUTATHIONE_PEROXID_1"/>
    <property type="match status" value="1"/>
</dbReference>
<gene>
    <name evidence="6" type="ORF">GS398_10985</name>
</gene>